<gene>
    <name evidence="3" type="ORF">SLS62_003280</name>
</gene>
<sequence length="550" mass="58897">MPAPAPLPTRAAQEPDYNDFEMFTSPKVLLPIPTDGTPVGTGPQLQRSGDGSLPEHVERPPSSSLPQPQPTHSHGEPTPQSLPTQSSQDQLDWEVPAKGTEGSDHQSGGKGKRRCAGCCGCCGLSRKWKWVIGVTATVVIIAILAGGIAGGLMDQTNNLHASGSYDPSDYDTLRDSEEARRLTALNWTDSANETRHAIFYQVKGALFLQQYYSDNNSWVSHNISADFWPQNLNVPSAKAGTPLAAAATPATRGSGTAFAAVLYYLNSDNEIRELVSRDGEGLGAWAYGEGHPARSAANWTQLTAAADFCDAAESGSGSGCRNAFCYAYQNRDQNVMLACGDNWDEPTQLDSAHPASALALVPLVSEQQGAGADGNNATATIAREMQLFHYTDTTVKLFHIWSNSSWDVEDKAILSSLESGDNPGWYGGTYNYKSLPQVLAAPAHGEADAFALAVTTNGYGQDLKGSWYTGGAWETRDRAVALVGGTSNSSIASRDKAGVAIDHAGFYYAALEMDWVICQYAWSADDPFTLTYVADIDIWEPCLSENIDGC</sequence>
<evidence type="ECO:0000313" key="4">
    <source>
        <dbReference type="Proteomes" id="UP001320420"/>
    </source>
</evidence>
<comment type="caution">
    <text evidence="3">The sequence shown here is derived from an EMBL/GenBank/DDBJ whole genome shotgun (WGS) entry which is preliminary data.</text>
</comment>
<dbReference type="AlphaFoldDB" id="A0AAN9UWR7"/>
<keyword evidence="4" id="KW-1185">Reference proteome</keyword>
<feature type="transmembrane region" description="Helical" evidence="2">
    <location>
        <begin position="130"/>
        <end position="153"/>
    </location>
</feature>
<evidence type="ECO:0000313" key="3">
    <source>
        <dbReference type="EMBL" id="KAK7754722.1"/>
    </source>
</evidence>
<keyword evidence="2" id="KW-1133">Transmembrane helix</keyword>
<evidence type="ECO:0008006" key="5">
    <source>
        <dbReference type="Google" id="ProtNLM"/>
    </source>
</evidence>
<dbReference type="Proteomes" id="UP001320420">
    <property type="component" value="Unassembled WGS sequence"/>
</dbReference>
<dbReference type="EMBL" id="JAKJXP020000018">
    <property type="protein sequence ID" value="KAK7754722.1"/>
    <property type="molecule type" value="Genomic_DNA"/>
</dbReference>
<organism evidence="3 4">
    <name type="scientific">Diatrype stigma</name>
    <dbReference type="NCBI Taxonomy" id="117547"/>
    <lineage>
        <taxon>Eukaryota</taxon>
        <taxon>Fungi</taxon>
        <taxon>Dikarya</taxon>
        <taxon>Ascomycota</taxon>
        <taxon>Pezizomycotina</taxon>
        <taxon>Sordariomycetes</taxon>
        <taxon>Xylariomycetidae</taxon>
        <taxon>Xylariales</taxon>
        <taxon>Diatrypaceae</taxon>
        <taxon>Diatrype</taxon>
    </lineage>
</organism>
<evidence type="ECO:0000256" key="2">
    <source>
        <dbReference type="SAM" id="Phobius"/>
    </source>
</evidence>
<reference evidence="3 4" key="1">
    <citation type="submission" date="2024-02" db="EMBL/GenBank/DDBJ databases">
        <title>De novo assembly and annotation of 12 fungi associated with fruit tree decline syndrome in Ontario, Canada.</title>
        <authorList>
            <person name="Sulman M."/>
            <person name="Ellouze W."/>
            <person name="Ilyukhin E."/>
        </authorList>
    </citation>
    <scope>NUCLEOTIDE SEQUENCE [LARGE SCALE GENOMIC DNA]</scope>
    <source>
        <strain evidence="3 4">M11/M66-122</strain>
    </source>
</reference>
<evidence type="ECO:0000256" key="1">
    <source>
        <dbReference type="SAM" id="MobiDB-lite"/>
    </source>
</evidence>
<feature type="region of interest" description="Disordered" evidence="1">
    <location>
        <begin position="96"/>
        <end position="115"/>
    </location>
</feature>
<keyword evidence="2" id="KW-0812">Transmembrane</keyword>
<feature type="compositionally biased region" description="Polar residues" evidence="1">
    <location>
        <begin position="78"/>
        <end position="90"/>
    </location>
</feature>
<name>A0AAN9UWR7_9PEZI</name>
<dbReference type="Gene3D" id="2.120.10.70">
    <property type="entry name" value="Fucose-specific lectin"/>
    <property type="match status" value="1"/>
</dbReference>
<protein>
    <recommendedName>
        <fullName evidence="5">Fucose-specific lectin</fullName>
    </recommendedName>
</protein>
<keyword evidence="2" id="KW-0472">Membrane</keyword>
<feature type="region of interest" description="Disordered" evidence="1">
    <location>
        <begin position="1"/>
        <end position="90"/>
    </location>
</feature>
<accession>A0AAN9UWR7</accession>
<proteinExistence type="predicted"/>